<evidence type="ECO:0000256" key="4">
    <source>
        <dbReference type="ARBA" id="ARBA00023203"/>
    </source>
</evidence>
<dbReference type="PANTHER" id="PTHR22629:SF0">
    <property type="entry name" value="ACTIN-RELATED PROTEIN 2_3 COMPLEX SUBUNIT 4"/>
    <property type="match status" value="1"/>
</dbReference>
<accession>A0A7S0YAP1</accession>
<dbReference type="Pfam" id="PF05856">
    <property type="entry name" value="ARPC4"/>
    <property type="match status" value="1"/>
</dbReference>
<dbReference type="PANTHER" id="PTHR22629">
    <property type="entry name" value="ARP2/3 COMPLEX 20 KD SUBUNIT"/>
    <property type="match status" value="1"/>
</dbReference>
<organism evidence="6">
    <name type="scientific">Polytomella parva</name>
    <dbReference type="NCBI Taxonomy" id="51329"/>
    <lineage>
        <taxon>Eukaryota</taxon>
        <taxon>Viridiplantae</taxon>
        <taxon>Chlorophyta</taxon>
        <taxon>core chlorophytes</taxon>
        <taxon>Chlorophyceae</taxon>
        <taxon>CS clade</taxon>
        <taxon>Chlamydomonadales</taxon>
        <taxon>Chlamydomonadaceae</taxon>
        <taxon>Polytomella</taxon>
    </lineage>
</organism>
<dbReference type="SUPFAM" id="SSF69645">
    <property type="entry name" value="Arp2/3 complex subunits"/>
    <property type="match status" value="1"/>
</dbReference>
<evidence type="ECO:0008006" key="7">
    <source>
        <dbReference type="Google" id="ProtNLM"/>
    </source>
</evidence>
<evidence type="ECO:0000256" key="1">
    <source>
        <dbReference type="ARBA" id="ARBA00004245"/>
    </source>
</evidence>
<proteinExistence type="inferred from homology"/>
<dbReference type="InterPro" id="IPR034666">
    <property type="entry name" value="ARPC2/4"/>
</dbReference>
<evidence type="ECO:0000256" key="2">
    <source>
        <dbReference type="ARBA" id="ARBA00005919"/>
    </source>
</evidence>
<comment type="subcellular location">
    <subcellularLocation>
        <location evidence="1">Cytoplasm</location>
        <location evidence="1">Cytoskeleton</location>
    </subcellularLocation>
</comment>
<dbReference type="GO" id="GO:0030041">
    <property type="term" value="P:actin filament polymerization"/>
    <property type="evidence" value="ECO:0007669"/>
    <property type="project" value="InterPro"/>
</dbReference>
<dbReference type="InterPro" id="IPR008384">
    <property type="entry name" value="ARPC4"/>
</dbReference>
<sequence length="170" mass="19875">MTSSLDKYLAEIGKILDKALCIQLFPCQLVERHNKPEIEYQDNEELILPPLKICRNANEVCLVESSINSVRISLRLKKDDELEEELCKMYMHFLTQQAERFQILRREPVQGFDISFLITDFHVLVYGREALLDFIISFIRDTETELKNFKIAVNSKGRALTTDFLRSLVF</sequence>
<comment type="similarity">
    <text evidence="2">Belongs to the ARPC4 family.</text>
</comment>
<name>A0A7S0YAP1_9CHLO</name>
<keyword evidence="4" id="KW-0009">Actin-binding</keyword>
<dbReference type="GO" id="GO:0051015">
    <property type="term" value="F:actin filament binding"/>
    <property type="evidence" value="ECO:0007669"/>
    <property type="project" value="TreeGrafter"/>
</dbReference>
<dbReference type="GO" id="GO:0034314">
    <property type="term" value="P:Arp2/3 complex-mediated actin nucleation"/>
    <property type="evidence" value="ECO:0007669"/>
    <property type="project" value="InterPro"/>
</dbReference>
<keyword evidence="5" id="KW-0206">Cytoskeleton</keyword>
<dbReference type="AlphaFoldDB" id="A0A7S0YAP1"/>
<dbReference type="GO" id="GO:0005885">
    <property type="term" value="C:Arp2/3 protein complex"/>
    <property type="evidence" value="ECO:0007669"/>
    <property type="project" value="InterPro"/>
</dbReference>
<evidence type="ECO:0000256" key="5">
    <source>
        <dbReference type="ARBA" id="ARBA00023212"/>
    </source>
</evidence>
<dbReference type="Gene3D" id="3.30.1460.20">
    <property type="match status" value="1"/>
</dbReference>
<dbReference type="EMBL" id="HBFM01004253">
    <property type="protein sequence ID" value="CAD8766040.1"/>
    <property type="molecule type" value="Transcribed_RNA"/>
</dbReference>
<reference evidence="6" key="1">
    <citation type="submission" date="2021-01" db="EMBL/GenBank/DDBJ databases">
        <authorList>
            <person name="Corre E."/>
            <person name="Pelletier E."/>
            <person name="Niang G."/>
            <person name="Scheremetjew M."/>
            <person name="Finn R."/>
            <person name="Kale V."/>
            <person name="Holt S."/>
            <person name="Cochrane G."/>
            <person name="Meng A."/>
            <person name="Brown T."/>
            <person name="Cohen L."/>
        </authorList>
    </citation>
    <scope>NUCLEOTIDE SEQUENCE</scope>
    <source>
        <strain evidence="6">SAG 63-3</strain>
    </source>
</reference>
<keyword evidence="3" id="KW-0963">Cytoplasm</keyword>
<gene>
    <name evidence="6" type="ORF">PPAR00522_LOCUS2430</name>
</gene>
<evidence type="ECO:0000256" key="3">
    <source>
        <dbReference type="ARBA" id="ARBA00022490"/>
    </source>
</evidence>
<evidence type="ECO:0000313" key="6">
    <source>
        <dbReference type="EMBL" id="CAD8766040.1"/>
    </source>
</evidence>
<protein>
    <recommendedName>
        <fullName evidence="7">Actin-related protein 2/3 complex subunit 4</fullName>
    </recommendedName>
</protein>